<organism evidence="1 2">
    <name type="scientific">Cnephaeus nilssonii</name>
    <name type="common">Northern bat</name>
    <name type="synonym">Eptesicus nilssonii</name>
    <dbReference type="NCBI Taxonomy" id="3371016"/>
    <lineage>
        <taxon>Eukaryota</taxon>
        <taxon>Metazoa</taxon>
        <taxon>Chordata</taxon>
        <taxon>Craniata</taxon>
        <taxon>Vertebrata</taxon>
        <taxon>Euteleostomi</taxon>
        <taxon>Mammalia</taxon>
        <taxon>Eutheria</taxon>
        <taxon>Laurasiatheria</taxon>
        <taxon>Chiroptera</taxon>
        <taxon>Yangochiroptera</taxon>
        <taxon>Vespertilionidae</taxon>
        <taxon>Cnephaeus</taxon>
    </lineage>
</organism>
<dbReference type="AlphaFoldDB" id="A0AA40LJX5"/>
<name>A0AA40LJX5_CNENI</name>
<accession>A0AA40LJX5</accession>
<keyword evidence="2" id="KW-1185">Reference proteome</keyword>
<proteinExistence type="predicted"/>
<protein>
    <submittedName>
        <fullName evidence="1">Uncharacterized protein</fullName>
    </submittedName>
</protein>
<dbReference type="Proteomes" id="UP001177744">
    <property type="component" value="Unassembled WGS sequence"/>
</dbReference>
<reference evidence="1" key="1">
    <citation type="submission" date="2023-06" db="EMBL/GenBank/DDBJ databases">
        <title>Reference genome for the Northern bat (Eptesicus nilssonii), a most northern bat species.</title>
        <authorList>
            <person name="Laine V.N."/>
            <person name="Pulliainen A.T."/>
            <person name="Lilley T.M."/>
        </authorList>
    </citation>
    <scope>NUCLEOTIDE SEQUENCE</scope>
    <source>
        <strain evidence="1">BLF_Eptnil</strain>
        <tissue evidence="1">Kidney</tissue>
    </source>
</reference>
<dbReference type="EMBL" id="JAULJE010000015">
    <property type="protein sequence ID" value="KAK1334424.1"/>
    <property type="molecule type" value="Genomic_DNA"/>
</dbReference>
<evidence type="ECO:0000313" key="2">
    <source>
        <dbReference type="Proteomes" id="UP001177744"/>
    </source>
</evidence>
<evidence type="ECO:0000313" key="1">
    <source>
        <dbReference type="EMBL" id="KAK1334424.1"/>
    </source>
</evidence>
<comment type="caution">
    <text evidence="1">The sequence shown here is derived from an EMBL/GenBank/DDBJ whole genome shotgun (WGS) entry which is preliminary data.</text>
</comment>
<gene>
    <name evidence="1" type="ORF">QTO34_005429</name>
</gene>
<sequence length="158" mass="17156">MSSLPQRPLLFGSTAMAQTLSSYRELSVPLAQSATPATPSPAPCASRWPNPIVPYGQKSKLCALEKHHLTELRLKVLRVLRPPQQRKKRPLHLLLLCFGGCSLGTCQVLLSVPATTSAAGVSCKRSNVNTNATFRKVKLPPRAQLPLRALAKISELGR</sequence>